<protein>
    <submittedName>
        <fullName evidence="1">Uncharacterized protein</fullName>
    </submittedName>
</protein>
<evidence type="ECO:0000313" key="1">
    <source>
        <dbReference type="EMBL" id="SUJ07130.1"/>
    </source>
</evidence>
<organism evidence="1 2">
    <name type="scientific">Sporosarcina pasteurii</name>
    <name type="common">Bacillus pasteurii</name>
    <dbReference type="NCBI Taxonomy" id="1474"/>
    <lineage>
        <taxon>Bacteria</taxon>
        <taxon>Bacillati</taxon>
        <taxon>Bacillota</taxon>
        <taxon>Bacilli</taxon>
        <taxon>Bacillales</taxon>
        <taxon>Caryophanaceae</taxon>
        <taxon>Sporosarcina</taxon>
    </lineage>
</organism>
<dbReference type="AlphaFoldDB" id="A0A380BUB6"/>
<evidence type="ECO:0000313" key="2">
    <source>
        <dbReference type="Proteomes" id="UP000254519"/>
    </source>
</evidence>
<dbReference type="OrthoDB" id="9871840at2"/>
<sequence>MQKRQGKYPNQADFNPFIQRSLMDEENSYELPLSDPSETLPADSYQARIISQVDLSKPSAFSVNKKMNVKSNL</sequence>
<dbReference type="Proteomes" id="UP000254519">
    <property type="component" value="Unassembled WGS sequence"/>
</dbReference>
<name>A0A380BUB6_SPOPA</name>
<reference evidence="1 2" key="1">
    <citation type="submission" date="2018-06" db="EMBL/GenBank/DDBJ databases">
        <authorList>
            <consortium name="Pathogen Informatics"/>
            <person name="Doyle S."/>
        </authorList>
    </citation>
    <scope>NUCLEOTIDE SEQUENCE [LARGE SCALE GENOMIC DNA]</scope>
    <source>
        <strain evidence="2">ATCC 11859 / DSM 33 / NCIB 8841 / NCTC 4822</strain>
    </source>
</reference>
<keyword evidence="2" id="KW-1185">Reference proteome</keyword>
<dbReference type="EMBL" id="UGYZ01000002">
    <property type="protein sequence ID" value="SUJ07130.1"/>
    <property type="molecule type" value="Genomic_DNA"/>
</dbReference>
<accession>A0A380BUB6</accession>
<dbReference type="RefSeq" id="WP_115361461.1">
    <property type="nucleotide sequence ID" value="NZ_CP038012.1"/>
</dbReference>
<gene>
    <name evidence="1" type="ORF">NCTC4822_01799</name>
</gene>
<proteinExistence type="predicted"/>